<proteinExistence type="predicted"/>
<protein>
    <submittedName>
        <fullName evidence="1">Uncharacterized protein</fullName>
    </submittedName>
</protein>
<gene>
    <name evidence="1" type="ORF">UVI_02012110</name>
</gene>
<dbReference type="Proteomes" id="UP000054053">
    <property type="component" value="Unassembled WGS sequence"/>
</dbReference>
<reference evidence="2" key="1">
    <citation type="journal article" date="2016" name="Genome Announc.">
        <title>Genome sequence of Ustilaginoidea virens IPU010, a rice pathogenic fungus causing false smut.</title>
        <authorList>
            <person name="Kumagai T."/>
            <person name="Ishii T."/>
            <person name="Terai G."/>
            <person name="Umemura M."/>
            <person name="Machida M."/>
            <person name="Asai K."/>
        </authorList>
    </citation>
    <scope>NUCLEOTIDE SEQUENCE [LARGE SCALE GENOMIC DNA]</scope>
    <source>
        <strain evidence="2">IPU010</strain>
    </source>
</reference>
<evidence type="ECO:0000313" key="1">
    <source>
        <dbReference type="EMBL" id="GAO16892.1"/>
    </source>
</evidence>
<dbReference type="EMBL" id="BBTG02000004">
    <property type="protein sequence ID" value="GAO16892.1"/>
    <property type="molecule type" value="Genomic_DNA"/>
</dbReference>
<comment type="caution">
    <text evidence="1">The sequence shown here is derived from an EMBL/GenBank/DDBJ whole genome shotgun (WGS) entry which is preliminary data.</text>
</comment>
<name>A0A1B5L0H1_USTVR</name>
<organism evidence="1 2">
    <name type="scientific">Ustilaginoidea virens</name>
    <name type="common">Rice false smut fungus</name>
    <name type="synonym">Villosiclava virens</name>
    <dbReference type="NCBI Taxonomy" id="1159556"/>
    <lineage>
        <taxon>Eukaryota</taxon>
        <taxon>Fungi</taxon>
        <taxon>Dikarya</taxon>
        <taxon>Ascomycota</taxon>
        <taxon>Pezizomycotina</taxon>
        <taxon>Sordariomycetes</taxon>
        <taxon>Hypocreomycetidae</taxon>
        <taxon>Hypocreales</taxon>
        <taxon>Clavicipitaceae</taxon>
        <taxon>Ustilaginoidea</taxon>
    </lineage>
</organism>
<evidence type="ECO:0000313" key="2">
    <source>
        <dbReference type="Proteomes" id="UP000054053"/>
    </source>
</evidence>
<accession>A0A1B5L0H1</accession>
<sequence>MRVEQLARSGSDLLNGIAHDMPSIGAVNRASAPGVGPTIQGRVCLSSQVPSTRQTGVGTGAAGLHCVNVSIPPKPQAFLIGT</sequence>
<dbReference type="AlphaFoldDB" id="A0A1B5L0H1"/>